<evidence type="ECO:0000313" key="1">
    <source>
        <dbReference type="EMBL" id="PQA36926.1"/>
    </source>
</evidence>
<keyword evidence="2" id="KW-1185">Reference proteome</keyword>
<dbReference type="InterPro" id="IPR029058">
    <property type="entry name" value="AB_hydrolase_fold"/>
</dbReference>
<dbReference type="OrthoDB" id="9804993at2"/>
<organism evidence="1 2">
    <name type="scientific">Amnimonas aquatica</name>
    <dbReference type="NCBI Taxonomy" id="2094561"/>
    <lineage>
        <taxon>Bacteria</taxon>
        <taxon>Pseudomonadati</taxon>
        <taxon>Pseudomonadota</taxon>
        <taxon>Gammaproteobacteria</taxon>
        <taxon>Moraxellales</taxon>
        <taxon>Moraxellaceae</taxon>
        <taxon>Amnimonas</taxon>
    </lineage>
</organism>
<gene>
    <name evidence="1" type="ORF">C5O18_07765</name>
</gene>
<dbReference type="SUPFAM" id="SSF53474">
    <property type="entry name" value="alpha/beta-Hydrolases"/>
    <property type="match status" value="1"/>
</dbReference>
<dbReference type="GO" id="GO:0016787">
    <property type="term" value="F:hydrolase activity"/>
    <property type="evidence" value="ECO:0007669"/>
    <property type="project" value="UniProtKB-KW"/>
</dbReference>
<dbReference type="Pfam" id="PF06821">
    <property type="entry name" value="Ser_hydrolase"/>
    <property type="match status" value="1"/>
</dbReference>
<evidence type="ECO:0000313" key="2">
    <source>
        <dbReference type="Proteomes" id="UP000243900"/>
    </source>
</evidence>
<reference evidence="2" key="1">
    <citation type="submission" date="2018-02" db="EMBL/GenBank/DDBJ databases">
        <title>Genome sequencing of Solimonas sp. HR-BB.</title>
        <authorList>
            <person name="Lee Y."/>
            <person name="Jeon C.O."/>
        </authorList>
    </citation>
    <scope>NUCLEOTIDE SEQUENCE [LARGE SCALE GENOMIC DNA]</scope>
    <source>
        <strain evidence="2">HR-E</strain>
    </source>
</reference>
<keyword evidence="1" id="KW-0378">Hydrolase</keyword>
<dbReference type="EMBL" id="PTQZ01000198">
    <property type="protein sequence ID" value="PQA36926.1"/>
    <property type="molecule type" value="Genomic_DNA"/>
</dbReference>
<accession>A0A2P6ARC2</accession>
<comment type="caution">
    <text evidence="1">The sequence shown here is derived from an EMBL/GenBank/DDBJ whole genome shotgun (WGS) entry which is preliminary data.</text>
</comment>
<proteinExistence type="predicted"/>
<sequence length="196" mass="21813">MPGLPTLTLQDARWRRFQLLVVPGWHNSGEEHWQTRWERLQPAVRRAEQDDWERPDPGSWVARLDEAVRAAEKPVVLIAHSLGCVTVAHWVRETGGRGVAAALLVAPADVERERAAPELRGFAPIPGDHLPFATRVVATDNDPCCTAERAEELANQWGSDLVVIPGGGHLNAQTRLGDWSMGQLLLHDLVWRRRAG</sequence>
<protein>
    <submittedName>
        <fullName evidence="1">Alpha/beta hydrolase</fullName>
    </submittedName>
</protein>
<dbReference type="Proteomes" id="UP000243900">
    <property type="component" value="Unassembled WGS sequence"/>
</dbReference>
<dbReference type="Gene3D" id="3.40.50.1820">
    <property type="entry name" value="alpha/beta hydrolase"/>
    <property type="match status" value="1"/>
</dbReference>
<dbReference type="InterPro" id="IPR010662">
    <property type="entry name" value="RBBP9/YdeN"/>
</dbReference>
<name>A0A2P6ARC2_9GAMM</name>
<dbReference type="AlphaFoldDB" id="A0A2P6ARC2"/>
<dbReference type="RefSeq" id="WP_105192926.1">
    <property type="nucleotide sequence ID" value="NZ_PTQZ01000198.1"/>
</dbReference>